<dbReference type="RefSeq" id="WP_141614418.1">
    <property type="nucleotide sequence ID" value="NZ_CP041253.1"/>
</dbReference>
<proteinExistence type="predicted"/>
<dbReference type="Gene3D" id="1.10.10.10">
    <property type="entry name" value="Winged helix-like DNA-binding domain superfamily/Winged helix DNA-binding domain"/>
    <property type="match status" value="1"/>
</dbReference>
<protein>
    <submittedName>
        <fullName evidence="4">Transcriptional regulator</fullName>
    </submittedName>
</protein>
<feature type="coiled-coil region" evidence="1">
    <location>
        <begin position="792"/>
        <end position="819"/>
    </location>
</feature>
<dbReference type="Pfam" id="PF00196">
    <property type="entry name" value="GerE"/>
    <property type="match status" value="1"/>
</dbReference>
<name>A0A514CH69_9BACT</name>
<keyword evidence="5" id="KW-1185">Reference proteome</keyword>
<evidence type="ECO:0000256" key="1">
    <source>
        <dbReference type="SAM" id="Coils"/>
    </source>
</evidence>
<dbReference type="InterPro" id="IPR015943">
    <property type="entry name" value="WD40/YVTN_repeat-like_dom_sf"/>
</dbReference>
<dbReference type="SUPFAM" id="SSF46894">
    <property type="entry name" value="C-terminal effector domain of the bipartite response regulators"/>
    <property type="match status" value="1"/>
</dbReference>
<feature type="transmembrane region" description="Helical" evidence="2">
    <location>
        <begin position="759"/>
        <end position="777"/>
    </location>
</feature>
<feature type="domain" description="HTH luxR-type" evidence="3">
    <location>
        <begin position="901"/>
        <end position="958"/>
    </location>
</feature>
<dbReference type="OrthoDB" id="9806995at2"/>
<dbReference type="Pfam" id="PF07495">
    <property type="entry name" value="Y_Y_Y"/>
    <property type="match status" value="1"/>
</dbReference>
<dbReference type="AlphaFoldDB" id="A0A514CH69"/>
<dbReference type="GO" id="GO:0003677">
    <property type="term" value="F:DNA binding"/>
    <property type="evidence" value="ECO:0007669"/>
    <property type="project" value="InterPro"/>
</dbReference>
<keyword evidence="2" id="KW-0812">Transmembrane</keyword>
<dbReference type="InterPro" id="IPR013783">
    <property type="entry name" value="Ig-like_fold"/>
</dbReference>
<dbReference type="KEGG" id="echi:FKX85_09055"/>
<dbReference type="Gene3D" id="2.60.40.10">
    <property type="entry name" value="Immunoglobulins"/>
    <property type="match status" value="1"/>
</dbReference>
<dbReference type="Gene3D" id="2.130.10.10">
    <property type="entry name" value="YVTN repeat-like/Quinoprotein amine dehydrogenase"/>
    <property type="match status" value="2"/>
</dbReference>
<dbReference type="GO" id="GO:0006355">
    <property type="term" value="P:regulation of DNA-templated transcription"/>
    <property type="evidence" value="ECO:0007669"/>
    <property type="project" value="InterPro"/>
</dbReference>
<dbReference type="Proteomes" id="UP000316614">
    <property type="component" value="Chromosome"/>
</dbReference>
<organism evidence="4 5">
    <name type="scientific">Echinicola soli</name>
    <dbReference type="NCBI Taxonomy" id="2591634"/>
    <lineage>
        <taxon>Bacteria</taxon>
        <taxon>Pseudomonadati</taxon>
        <taxon>Bacteroidota</taxon>
        <taxon>Cytophagia</taxon>
        <taxon>Cytophagales</taxon>
        <taxon>Cyclobacteriaceae</taxon>
        <taxon>Echinicola</taxon>
    </lineage>
</organism>
<dbReference type="SUPFAM" id="SSF63829">
    <property type="entry name" value="Calcium-dependent phosphotriesterase"/>
    <property type="match status" value="2"/>
</dbReference>
<reference evidence="4 5" key="1">
    <citation type="submission" date="2019-06" db="EMBL/GenBank/DDBJ databases">
        <title>Echinicola alkalisoli sp. nov. isolated from saline soil.</title>
        <authorList>
            <person name="Sun J.-Q."/>
            <person name="Xu L."/>
        </authorList>
    </citation>
    <scope>NUCLEOTIDE SEQUENCE [LARGE SCALE GENOMIC DNA]</scope>
    <source>
        <strain evidence="4 5">LN3S3</strain>
    </source>
</reference>
<evidence type="ECO:0000259" key="3">
    <source>
        <dbReference type="SMART" id="SM00421"/>
    </source>
</evidence>
<keyword evidence="2" id="KW-1133">Transmembrane helix</keyword>
<keyword evidence="1" id="KW-0175">Coiled coil</keyword>
<sequence length="976" mass="111952">MRSALLSIVLLMMLGHYSLGQRQLAAPNIINYNNLAYQAGLQNWSTAQDKEGILYFGNNEGLLTFNGRYWNLHQLPNQTIIRSVKLDKDGRIFVGGQDDIGYFSPQANGTLQFTSLKNLIPEEDRDFADIWNIVVHNDEVYFMEFTKILHYKGNSIRVYKSNTEWKYLGAADGQVYAHEEGHGLLRFNGEVWQPVLDKATSDLPDINGIIKAGEDSLLVSSPDRGLFLIQNRKITKLKTNFDSLLTSQRLNCISRINDRWIGLGTKSSGLLIMDNSGKLVQHYSYREGMQTNNVRSIFVDRNKGLWLGLDDGIDYIAINGAIKQIHPDKNKRVTGYAAAYHQDHLYIGTADGLYQFDFTEKEDDLSFSKGRFSTVKSSTGQVWNLQTINDHLLMAHEEGAFFIENTTAFQVYPAPGTWLFQPASPILPSNKVFIGTYTGLYNIDYESGAFGHHQHLNGLSESLRFMVMDYQNNRIWGSHPYRGIFRLDLSADQSRISATKIYTAKNGLPSDLYNYIFRIKNRIVVATEDGIYEYNEQQDLFIPSNIVNRNLKGVSIQHLKEDREGNIWYVSNKNVSVIDFNQPHNDTPFTITHLPELSGKVVGGHESIYPLDRQNIFIGANKGFFHINYDKYRKNITQPDVLIGKVTLFGKKDSVLFGGHKPTLPSQSPDEPSLPYSWNSFHFEYSSTIFGQFSNLEYSYMLEGFDRSWSAWSSKSEKDYTNLPAGNYSFKVKSRNNLGNESPINTYHFTVLPAWYNSFWSYCVYLLILSGAIYLILKWQKKKHLKEQSHLKHFHQLELDRNEKEIVNLKNEKLQADINYKNQELASTTMHLVQRGKVLTKIKEELMVLGKNHKLENESTDFKRLLKLISEVERSDSDWDRFSMHFDHVHSNFLSTLKEKYPELTPNELKICAFLKMNLSSKEIAQLLSISPKAVEVGRYRLRKKLQLSPDTNLFDFLIQTTSGSDQTDTTNLPKP</sequence>
<gene>
    <name evidence="4" type="ORF">FKX85_09055</name>
</gene>
<evidence type="ECO:0000256" key="2">
    <source>
        <dbReference type="SAM" id="Phobius"/>
    </source>
</evidence>
<keyword evidence="2" id="KW-0472">Membrane</keyword>
<evidence type="ECO:0000313" key="4">
    <source>
        <dbReference type="EMBL" id="QDH79171.1"/>
    </source>
</evidence>
<dbReference type="InterPro" id="IPR011123">
    <property type="entry name" value="Y_Y_Y"/>
</dbReference>
<dbReference type="EMBL" id="CP041253">
    <property type="protein sequence ID" value="QDH79171.1"/>
    <property type="molecule type" value="Genomic_DNA"/>
</dbReference>
<dbReference type="InterPro" id="IPR000792">
    <property type="entry name" value="Tscrpt_reg_LuxR_C"/>
</dbReference>
<evidence type="ECO:0000313" key="5">
    <source>
        <dbReference type="Proteomes" id="UP000316614"/>
    </source>
</evidence>
<dbReference type="SMART" id="SM00421">
    <property type="entry name" value="HTH_LUXR"/>
    <property type="match status" value="1"/>
</dbReference>
<dbReference type="InterPro" id="IPR036388">
    <property type="entry name" value="WH-like_DNA-bd_sf"/>
</dbReference>
<dbReference type="InterPro" id="IPR016032">
    <property type="entry name" value="Sig_transdc_resp-reg_C-effctor"/>
</dbReference>
<accession>A0A514CH69</accession>